<dbReference type="Proteomes" id="UP000429607">
    <property type="component" value="Unassembled WGS sequence"/>
</dbReference>
<feature type="signal peptide" evidence="2">
    <location>
        <begin position="1"/>
        <end position="21"/>
    </location>
</feature>
<evidence type="ECO:0000256" key="1">
    <source>
        <dbReference type="SAM" id="MobiDB-lite"/>
    </source>
</evidence>
<comment type="caution">
    <text evidence="3">The sequence shown here is derived from an EMBL/GenBank/DDBJ whole genome shotgun (WGS) entry which is preliminary data.</text>
</comment>
<accession>A0A6A3LDI3</accession>
<reference evidence="6 8" key="1">
    <citation type="submission" date="2018-09" db="EMBL/GenBank/DDBJ databases">
        <title>Genomic investigation of the strawberry pathogen Phytophthora fragariae indicates pathogenicity is determined by transcriptional variation in three key races.</title>
        <authorList>
            <person name="Adams T.M."/>
            <person name="Armitage A.D."/>
            <person name="Sobczyk M.K."/>
            <person name="Bates H.J."/>
            <person name="Dunwell J.M."/>
            <person name="Nellist C.F."/>
            <person name="Harrison R.J."/>
        </authorList>
    </citation>
    <scope>NUCLEOTIDE SEQUENCE [LARGE SCALE GENOMIC DNA]</scope>
    <source>
        <strain evidence="4 6">SCRP249</strain>
        <strain evidence="3 8">SCRP324</strain>
        <strain evidence="5 7">SCRP333</strain>
    </source>
</reference>
<name>A0A6A3LDI3_9STRA</name>
<dbReference type="AlphaFoldDB" id="A0A6A3LDI3"/>
<proteinExistence type="predicted"/>
<feature type="chain" id="PRO_5036164907" description="RxLR effector protein" evidence="2">
    <location>
        <begin position="22"/>
        <end position="63"/>
    </location>
</feature>
<evidence type="ECO:0000313" key="4">
    <source>
        <dbReference type="EMBL" id="KAE9021438.1"/>
    </source>
</evidence>
<feature type="compositionally biased region" description="Low complexity" evidence="1">
    <location>
        <begin position="18"/>
        <end position="35"/>
    </location>
</feature>
<dbReference type="Proteomes" id="UP000434957">
    <property type="component" value="Unassembled WGS sequence"/>
</dbReference>
<protein>
    <recommendedName>
        <fullName evidence="9">RxLR effector protein</fullName>
    </recommendedName>
</protein>
<organism evidence="3 8">
    <name type="scientific">Phytophthora rubi</name>
    <dbReference type="NCBI Taxonomy" id="129364"/>
    <lineage>
        <taxon>Eukaryota</taxon>
        <taxon>Sar</taxon>
        <taxon>Stramenopiles</taxon>
        <taxon>Oomycota</taxon>
        <taxon>Peronosporomycetes</taxon>
        <taxon>Peronosporales</taxon>
        <taxon>Peronosporaceae</taxon>
        <taxon>Phytophthora</taxon>
    </lineage>
</organism>
<gene>
    <name evidence="4" type="ORF">PR001_g13371</name>
    <name evidence="3" type="ORF">PR002_g13673</name>
    <name evidence="5" type="ORF">PR003_g14189</name>
</gene>
<evidence type="ECO:0000313" key="6">
    <source>
        <dbReference type="Proteomes" id="UP000429607"/>
    </source>
</evidence>
<feature type="region of interest" description="Disordered" evidence="1">
    <location>
        <begin position="18"/>
        <end position="47"/>
    </location>
</feature>
<evidence type="ECO:0000313" key="7">
    <source>
        <dbReference type="Proteomes" id="UP000434957"/>
    </source>
</evidence>
<dbReference type="EMBL" id="QXFU01000914">
    <property type="protein sequence ID" value="KAE9016395.1"/>
    <property type="molecule type" value="Genomic_DNA"/>
</dbReference>
<evidence type="ECO:0008006" key="9">
    <source>
        <dbReference type="Google" id="ProtNLM"/>
    </source>
</evidence>
<evidence type="ECO:0000313" key="5">
    <source>
        <dbReference type="EMBL" id="KAE9333103.1"/>
    </source>
</evidence>
<evidence type="ECO:0000256" key="2">
    <source>
        <dbReference type="SAM" id="SignalP"/>
    </source>
</evidence>
<keyword evidence="2" id="KW-0732">Signal</keyword>
<dbReference type="EMBL" id="QXFV01000911">
    <property type="protein sequence ID" value="KAE9021438.1"/>
    <property type="molecule type" value="Genomic_DNA"/>
</dbReference>
<dbReference type="EMBL" id="QXFT01000929">
    <property type="protein sequence ID" value="KAE9333103.1"/>
    <property type="molecule type" value="Genomic_DNA"/>
</dbReference>
<evidence type="ECO:0000313" key="3">
    <source>
        <dbReference type="EMBL" id="KAE9016395.1"/>
    </source>
</evidence>
<keyword evidence="7" id="KW-1185">Reference proteome</keyword>
<sequence>MVCRLLLGWVLSTCGWWSTEGTSRSDSSTSTTPQSGRPCSPSRSTPTGIQERLRRFDGCLHTI</sequence>
<dbReference type="Proteomes" id="UP000435112">
    <property type="component" value="Unassembled WGS sequence"/>
</dbReference>
<evidence type="ECO:0000313" key="8">
    <source>
        <dbReference type="Proteomes" id="UP000435112"/>
    </source>
</evidence>